<gene>
    <name evidence="7" type="ORF">FRD01_22800</name>
</gene>
<dbReference type="GO" id="GO:0016020">
    <property type="term" value="C:membrane"/>
    <property type="evidence" value="ECO:0007669"/>
    <property type="project" value="UniProtKB-SubCell"/>
</dbReference>
<feature type="domain" description="Fatty acid hydroxylase" evidence="6">
    <location>
        <begin position="77"/>
        <end position="208"/>
    </location>
</feature>
<keyword evidence="2 5" id="KW-0812">Transmembrane</keyword>
<dbReference type="KEGG" id="bbae:FRD01_22800"/>
<evidence type="ECO:0000313" key="8">
    <source>
        <dbReference type="Proteomes" id="UP000321595"/>
    </source>
</evidence>
<accession>A0A5B8XWS8</accession>
<feature type="transmembrane region" description="Helical" evidence="5">
    <location>
        <begin position="136"/>
        <end position="163"/>
    </location>
</feature>
<dbReference type="Pfam" id="PF04116">
    <property type="entry name" value="FA_hydroxylase"/>
    <property type="match status" value="1"/>
</dbReference>
<keyword evidence="4 5" id="KW-0472">Membrane</keyword>
<evidence type="ECO:0000256" key="1">
    <source>
        <dbReference type="ARBA" id="ARBA00004370"/>
    </source>
</evidence>
<keyword evidence="3 5" id="KW-1133">Transmembrane helix</keyword>
<dbReference type="RefSeq" id="WP_146963316.1">
    <property type="nucleotide sequence ID" value="NZ_CP042467.1"/>
</dbReference>
<evidence type="ECO:0000256" key="5">
    <source>
        <dbReference type="SAM" id="Phobius"/>
    </source>
</evidence>
<dbReference type="GO" id="GO:0008610">
    <property type="term" value="P:lipid biosynthetic process"/>
    <property type="evidence" value="ECO:0007669"/>
    <property type="project" value="InterPro"/>
</dbReference>
<proteinExistence type="predicted"/>
<dbReference type="GO" id="GO:0016491">
    <property type="term" value="F:oxidoreductase activity"/>
    <property type="evidence" value="ECO:0007669"/>
    <property type="project" value="InterPro"/>
</dbReference>
<dbReference type="EMBL" id="CP042467">
    <property type="protein sequence ID" value="QED30010.1"/>
    <property type="molecule type" value="Genomic_DNA"/>
</dbReference>
<name>A0A5B8XWS8_9DELT</name>
<keyword evidence="8" id="KW-1185">Reference proteome</keyword>
<reference evidence="7 8" key="1">
    <citation type="submission" date="2019-08" db="EMBL/GenBank/DDBJ databases">
        <authorList>
            <person name="Liang Q."/>
        </authorList>
    </citation>
    <scope>NUCLEOTIDE SEQUENCE [LARGE SCALE GENOMIC DNA]</scope>
    <source>
        <strain evidence="7 8">V1718</strain>
    </source>
</reference>
<feature type="transmembrane region" description="Helical" evidence="5">
    <location>
        <begin position="67"/>
        <end position="90"/>
    </location>
</feature>
<evidence type="ECO:0000256" key="4">
    <source>
        <dbReference type="ARBA" id="ARBA00023136"/>
    </source>
</evidence>
<evidence type="ECO:0000313" key="7">
    <source>
        <dbReference type="EMBL" id="QED30010.1"/>
    </source>
</evidence>
<dbReference type="InterPro" id="IPR006694">
    <property type="entry name" value="Fatty_acid_hydroxylase"/>
</dbReference>
<comment type="subcellular location">
    <subcellularLocation>
        <location evidence="1">Membrane</location>
    </subcellularLocation>
</comment>
<dbReference type="OrthoDB" id="9770329at2"/>
<evidence type="ECO:0000256" key="2">
    <source>
        <dbReference type="ARBA" id="ARBA00022692"/>
    </source>
</evidence>
<protein>
    <submittedName>
        <fullName evidence="7">Sterol desaturase family protein</fullName>
    </submittedName>
</protein>
<dbReference type="AlphaFoldDB" id="A0A5B8XWS8"/>
<evidence type="ECO:0000256" key="3">
    <source>
        <dbReference type="ARBA" id="ARBA00022989"/>
    </source>
</evidence>
<dbReference type="InterPro" id="IPR050307">
    <property type="entry name" value="Sterol_Desaturase_Related"/>
</dbReference>
<dbReference type="GO" id="GO:0005506">
    <property type="term" value="F:iron ion binding"/>
    <property type="evidence" value="ECO:0007669"/>
    <property type="project" value="InterPro"/>
</dbReference>
<sequence length="247" mass="28667">MNIFLAIIVAVGVAMILIELRSPARKWPEVAGWWGRALLFNGIQVAAVVAAGLYWDNWFIANRFWSLDSIGPVWGGLLAYFVLTFFYYWWHRFRHASPVLWRWLHQLHHSPQRLEIVTSFYKHPLEIFSNSILSSVVVYFVVGVGPEAAAYAMLLSALAEFFYHWNVKTPHWIGYFIQRPESHCVHHERGIHQLNYGDLPLWDMLFGTFYNPREWESECGFEPHQEGELLGMLLGKDVQAYPEGAAE</sequence>
<organism evidence="7 8">
    <name type="scientific">Microvenator marinus</name>
    <dbReference type="NCBI Taxonomy" id="2600177"/>
    <lineage>
        <taxon>Bacteria</taxon>
        <taxon>Deltaproteobacteria</taxon>
        <taxon>Bradymonadales</taxon>
        <taxon>Microvenatoraceae</taxon>
        <taxon>Microvenator</taxon>
    </lineage>
</organism>
<dbReference type="PANTHER" id="PTHR11863">
    <property type="entry name" value="STEROL DESATURASE"/>
    <property type="match status" value="1"/>
</dbReference>
<evidence type="ECO:0000259" key="6">
    <source>
        <dbReference type="Pfam" id="PF04116"/>
    </source>
</evidence>
<dbReference type="Proteomes" id="UP000321595">
    <property type="component" value="Chromosome"/>
</dbReference>
<feature type="transmembrane region" description="Helical" evidence="5">
    <location>
        <begin position="33"/>
        <end position="55"/>
    </location>
</feature>